<name>A0A7M5WM26_9CNID</name>
<dbReference type="Proteomes" id="UP000594262">
    <property type="component" value="Unplaced"/>
</dbReference>
<feature type="compositionally biased region" description="Basic and acidic residues" evidence="1">
    <location>
        <begin position="681"/>
        <end position="695"/>
    </location>
</feature>
<feature type="transmembrane region" description="Helical" evidence="2">
    <location>
        <begin position="192"/>
        <end position="212"/>
    </location>
</feature>
<keyword evidence="3" id="KW-0732">Signal</keyword>
<dbReference type="Gene3D" id="1.20.1070.10">
    <property type="entry name" value="Rhodopsin 7-helix transmembrane proteins"/>
    <property type="match status" value="1"/>
</dbReference>
<dbReference type="GeneID" id="136822123"/>
<feature type="signal peptide" evidence="3">
    <location>
        <begin position="1"/>
        <end position="19"/>
    </location>
</feature>
<organism evidence="4 5">
    <name type="scientific">Clytia hemisphaerica</name>
    <dbReference type="NCBI Taxonomy" id="252671"/>
    <lineage>
        <taxon>Eukaryota</taxon>
        <taxon>Metazoa</taxon>
        <taxon>Cnidaria</taxon>
        <taxon>Hydrozoa</taxon>
        <taxon>Hydroidolina</taxon>
        <taxon>Leptothecata</taxon>
        <taxon>Obeliida</taxon>
        <taxon>Clytiidae</taxon>
        <taxon>Clytia</taxon>
    </lineage>
</organism>
<feature type="transmembrane region" description="Helical" evidence="2">
    <location>
        <begin position="232"/>
        <end position="251"/>
    </location>
</feature>
<dbReference type="OrthoDB" id="10645080at2759"/>
<feature type="compositionally biased region" description="Basic and acidic residues" evidence="1">
    <location>
        <begin position="661"/>
        <end position="671"/>
    </location>
</feature>
<feature type="compositionally biased region" description="Low complexity" evidence="1">
    <location>
        <begin position="634"/>
        <end position="644"/>
    </location>
</feature>
<feature type="transmembrane region" description="Helical" evidence="2">
    <location>
        <begin position="311"/>
        <end position="333"/>
    </location>
</feature>
<accession>A0A7M5WM26</accession>
<proteinExistence type="predicted"/>
<reference evidence="4" key="1">
    <citation type="submission" date="2021-01" db="UniProtKB">
        <authorList>
            <consortium name="EnsemblMetazoa"/>
        </authorList>
    </citation>
    <scope>IDENTIFICATION</scope>
</reference>
<evidence type="ECO:0000256" key="1">
    <source>
        <dbReference type="SAM" id="MobiDB-lite"/>
    </source>
</evidence>
<feature type="region of interest" description="Disordered" evidence="1">
    <location>
        <begin position="474"/>
        <end position="597"/>
    </location>
</feature>
<evidence type="ECO:0000256" key="3">
    <source>
        <dbReference type="SAM" id="SignalP"/>
    </source>
</evidence>
<feature type="compositionally biased region" description="Basic and acidic residues" evidence="1">
    <location>
        <begin position="534"/>
        <end position="553"/>
    </location>
</feature>
<dbReference type="AlphaFoldDB" id="A0A7M5WM26"/>
<feature type="transmembrane region" description="Helical" evidence="2">
    <location>
        <begin position="272"/>
        <end position="291"/>
    </location>
</feature>
<feature type="compositionally biased region" description="Basic residues" evidence="1">
    <location>
        <begin position="474"/>
        <end position="493"/>
    </location>
</feature>
<evidence type="ECO:0000313" key="4">
    <source>
        <dbReference type="EnsemblMetazoa" id="CLYHEMP010679.1"/>
    </source>
</evidence>
<sequence length="821" mass="92374">MKCLLKLIILLYLSRDTSHSPLQGICPSRQYCHSCQRGNVICTVPFNNITALQTGPFAKPIDKLILDGCPDNFTSSNTQLNVTSFHINCTINDDYFTLFHRWNLKEIKDINRNELYTQVSPGINQTCRQACGDTKMPVNGTSSCICVGDANEVEADNSNFYYYIIIGGVSAFTLLVNLIFVIGMCTMAQSSLVGVFGIALMFFNILLAFYGLSMAIYLTQNHTYWHHQFCQGFTSVKLFALGGSVWTMLMLTFHRSVRGDIETEREAIFKGIVYILEGLMLSGVLAVMSWIKLDKWNYLCIVFEPKTTVDWLLTGIELLYYFMMLCLVLRFPYHQIRKKKRTGNQRRDTSLPIFLMVIICFLVWVGSYGVTMHWFDYLFTEKIRRVIRVVAIIFPVSLQPIIFILRNTCCCLCRDSPCSKKKDSDLKVCECIPPDQCDICDNEDYVMRYSANETYEKEQPNGDVKEMVDLKAAKKAKKKKEKKEKKEKKKGKGGKFFTPKSIERSPVTKHKETSFNEDGADSDQGGDAVAETPLIDKDNKTEEADRKEEDTAQRRSVGIPTDSTPLLDDTDGEARQPPKATPDGTPKKSGVAPDYPSFVHMDSAIDVDSLPKEKAPIKLSKLAATNNAVKAKKQPQQPQQLQPDLLEEERKSRGPTFFPLAEKKDVPEPKPSKKKTKKKSDKSNGMKNGEKDAPKKSKPKKPKKNERENGEKAPNRNSIVSLEWDHYSDSSSGSVSRSSDYFPDDLTVVPVTETEENNSDQKQTTNTQSNGISRTGSKKSNNMEWDPTGGVESNDELLKNNKNKSEIPTAKTNGKIATAAS</sequence>
<dbReference type="EnsemblMetazoa" id="CLYHEMT010679.1">
    <property type="protein sequence ID" value="CLYHEMP010679.1"/>
    <property type="gene ID" value="CLYHEMG010679"/>
</dbReference>
<feature type="transmembrane region" description="Helical" evidence="2">
    <location>
        <begin position="353"/>
        <end position="374"/>
    </location>
</feature>
<feature type="transmembrane region" description="Helical" evidence="2">
    <location>
        <begin position="160"/>
        <end position="180"/>
    </location>
</feature>
<feature type="compositionally biased region" description="Low complexity" evidence="1">
    <location>
        <begin position="729"/>
        <end position="739"/>
    </location>
</feature>
<dbReference type="SUPFAM" id="SSF81321">
    <property type="entry name" value="Family A G protein-coupled receptor-like"/>
    <property type="match status" value="1"/>
</dbReference>
<evidence type="ECO:0000256" key="2">
    <source>
        <dbReference type="SAM" id="Phobius"/>
    </source>
</evidence>
<keyword evidence="2" id="KW-0812">Transmembrane</keyword>
<keyword evidence="2" id="KW-1133">Transmembrane helix</keyword>
<keyword evidence="5" id="KW-1185">Reference proteome</keyword>
<feature type="compositionally biased region" description="Basic and acidic residues" evidence="1">
    <location>
        <begin position="796"/>
        <end position="805"/>
    </location>
</feature>
<dbReference type="RefSeq" id="XP_066934458.1">
    <property type="nucleotide sequence ID" value="XM_067078357.1"/>
</dbReference>
<feature type="compositionally biased region" description="Basic and acidic residues" evidence="1">
    <location>
        <begin position="705"/>
        <end position="714"/>
    </location>
</feature>
<feature type="region of interest" description="Disordered" evidence="1">
    <location>
        <begin position="627"/>
        <end position="821"/>
    </location>
</feature>
<feature type="compositionally biased region" description="Polar residues" evidence="1">
    <location>
        <begin position="760"/>
        <end position="783"/>
    </location>
</feature>
<feature type="chain" id="PRO_5029797874" description="Seven transmembrane protein" evidence="3">
    <location>
        <begin position="20"/>
        <end position="821"/>
    </location>
</feature>
<keyword evidence="2" id="KW-0472">Membrane</keyword>
<protein>
    <recommendedName>
        <fullName evidence="6">Seven transmembrane protein</fullName>
    </recommendedName>
</protein>
<evidence type="ECO:0000313" key="5">
    <source>
        <dbReference type="Proteomes" id="UP000594262"/>
    </source>
</evidence>
<evidence type="ECO:0008006" key="6">
    <source>
        <dbReference type="Google" id="ProtNLM"/>
    </source>
</evidence>